<accession>A0ABV5ZX78</accession>
<protein>
    <submittedName>
        <fullName evidence="1">Uncharacterized protein</fullName>
    </submittedName>
</protein>
<dbReference type="Proteomes" id="UP001589693">
    <property type="component" value="Unassembled WGS sequence"/>
</dbReference>
<evidence type="ECO:0000313" key="1">
    <source>
        <dbReference type="EMBL" id="MFB9905478.1"/>
    </source>
</evidence>
<gene>
    <name evidence="1" type="ORF">ACFFQA_16205</name>
</gene>
<name>A0ABV5ZX78_9PSEU</name>
<sequence length="99" mass="10868">MGSGLTGSPLVSDEGAAELVRHVSATTGLPPSTAARVVADVVAYFGESAEDYVRRRHSELQRQQYRNAEIWGVISAELRRRPVAAPAFSERQLRRIVYG</sequence>
<keyword evidence="2" id="KW-1185">Reference proteome</keyword>
<dbReference type="RefSeq" id="WP_377852779.1">
    <property type="nucleotide sequence ID" value="NZ_JBHLZU010000012.1"/>
</dbReference>
<evidence type="ECO:0000313" key="2">
    <source>
        <dbReference type="Proteomes" id="UP001589693"/>
    </source>
</evidence>
<proteinExistence type="predicted"/>
<comment type="caution">
    <text evidence="1">The sequence shown here is derived from an EMBL/GenBank/DDBJ whole genome shotgun (WGS) entry which is preliminary data.</text>
</comment>
<dbReference type="EMBL" id="JBHLZU010000012">
    <property type="protein sequence ID" value="MFB9905478.1"/>
    <property type="molecule type" value="Genomic_DNA"/>
</dbReference>
<reference evidence="1 2" key="1">
    <citation type="submission" date="2024-09" db="EMBL/GenBank/DDBJ databases">
        <authorList>
            <person name="Sun Q."/>
            <person name="Mori K."/>
        </authorList>
    </citation>
    <scope>NUCLEOTIDE SEQUENCE [LARGE SCALE GENOMIC DNA]</scope>
    <source>
        <strain evidence="1 2">TBRC 7907</strain>
    </source>
</reference>
<organism evidence="1 2">
    <name type="scientific">Allokutzneria oryzae</name>
    <dbReference type="NCBI Taxonomy" id="1378989"/>
    <lineage>
        <taxon>Bacteria</taxon>
        <taxon>Bacillati</taxon>
        <taxon>Actinomycetota</taxon>
        <taxon>Actinomycetes</taxon>
        <taxon>Pseudonocardiales</taxon>
        <taxon>Pseudonocardiaceae</taxon>
        <taxon>Allokutzneria</taxon>
    </lineage>
</organism>